<organism evidence="2">
    <name type="scientific">Oryza nivara</name>
    <name type="common">Indian wild rice</name>
    <name type="synonym">Oryza sativa f. spontanea</name>
    <dbReference type="NCBI Taxonomy" id="4536"/>
    <lineage>
        <taxon>Eukaryota</taxon>
        <taxon>Viridiplantae</taxon>
        <taxon>Streptophyta</taxon>
        <taxon>Embryophyta</taxon>
        <taxon>Tracheophyta</taxon>
        <taxon>Spermatophyta</taxon>
        <taxon>Magnoliopsida</taxon>
        <taxon>Liliopsida</taxon>
        <taxon>Poales</taxon>
        <taxon>Poaceae</taxon>
        <taxon>BOP clade</taxon>
        <taxon>Oryzoideae</taxon>
        <taxon>Oryzeae</taxon>
        <taxon>Oryzinae</taxon>
        <taxon>Oryza</taxon>
    </lineage>
</organism>
<protein>
    <submittedName>
        <fullName evidence="2">Uncharacterized protein</fullName>
    </submittedName>
</protein>
<evidence type="ECO:0000256" key="1">
    <source>
        <dbReference type="SAM" id="MobiDB-lite"/>
    </source>
</evidence>
<sequence length="91" mass="9157">MAADTEEAGTGTSKATAGTATWDRTTPAMAAAAAGVATAASTRAACSAAESGSEAASSTYTTCPPAFCPATPTYLHEYEYQPCGVRVYIHT</sequence>
<proteinExistence type="predicted"/>
<dbReference type="AlphaFoldDB" id="A0A0E0FGG5"/>
<dbReference type="Proteomes" id="UP000006591">
    <property type="component" value="Chromosome 1"/>
</dbReference>
<evidence type="ECO:0000313" key="2">
    <source>
        <dbReference type="EnsemblPlants" id="ONIVA01G04090.1"/>
    </source>
</evidence>
<dbReference type="HOGENOM" id="CLU_2430770_0_0_1"/>
<reference evidence="2" key="1">
    <citation type="submission" date="2015-04" db="UniProtKB">
        <authorList>
            <consortium name="EnsemblPlants"/>
        </authorList>
    </citation>
    <scope>IDENTIFICATION</scope>
    <source>
        <strain evidence="2">SL10</strain>
    </source>
</reference>
<name>A0A0E0FGG5_ORYNI</name>
<feature type="region of interest" description="Disordered" evidence="1">
    <location>
        <begin position="1"/>
        <end position="22"/>
    </location>
</feature>
<feature type="compositionally biased region" description="Low complexity" evidence="1">
    <location>
        <begin position="8"/>
        <end position="22"/>
    </location>
</feature>
<accession>A0A0E0FGG5</accession>
<evidence type="ECO:0000313" key="3">
    <source>
        <dbReference type="Proteomes" id="UP000006591"/>
    </source>
</evidence>
<dbReference type="Gramene" id="ONIVA01G04090.1">
    <property type="protein sequence ID" value="ONIVA01G04090.1"/>
    <property type="gene ID" value="ONIVA01G04090"/>
</dbReference>
<dbReference type="EnsemblPlants" id="ONIVA01G04090.1">
    <property type="protein sequence ID" value="ONIVA01G04090.1"/>
    <property type="gene ID" value="ONIVA01G04090"/>
</dbReference>
<keyword evidence="3" id="KW-1185">Reference proteome</keyword>
<reference evidence="2" key="2">
    <citation type="submission" date="2018-04" db="EMBL/GenBank/DDBJ databases">
        <title>OnivRS2 (Oryza nivara Reference Sequence Version 2).</title>
        <authorList>
            <person name="Zhang J."/>
            <person name="Kudrna D."/>
            <person name="Lee S."/>
            <person name="Talag J."/>
            <person name="Rajasekar S."/>
            <person name="Welchert J."/>
            <person name="Hsing Y.-I."/>
            <person name="Wing R.A."/>
        </authorList>
    </citation>
    <scope>NUCLEOTIDE SEQUENCE [LARGE SCALE GENOMIC DNA]</scope>
</reference>